<dbReference type="AlphaFoldDB" id="A0A2U3PDG0"/>
<keyword evidence="3" id="KW-1185">Reference proteome</keyword>
<reference evidence="2 3" key="1">
    <citation type="submission" date="2017-01" db="EMBL/GenBank/DDBJ databases">
        <authorList>
            <consortium name="Urmite Genomes"/>
        </authorList>
    </citation>
    <scope>NUCLEOTIDE SEQUENCE [LARGE SCALE GENOMIC DNA]</scope>
    <source>
        <strain evidence="2 3">AB215</strain>
    </source>
</reference>
<dbReference type="OrthoDB" id="4736430at2"/>
<feature type="domain" description="PknH-like extracellular" evidence="1">
    <location>
        <begin position="30"/>
        <end position="234"/>
    </location>
</feature>
<dbReference type="InterPro" id="IPR038232">
    <property type="entry name" value="PknH-like_Extracell_sf"/>
</dbReference>
<dbReference type="STRING" id="1841861.GCA_900157365_02339"/>
<name>A0A2U3PDG0_9MYCO</name>
<organism evidence="2 3">
    <name type="scientific">Mycobacterium numidiamassiliense</name>
    <dbReference type="NCBI Taxonomy" id="1841861"/>
    <lineage>
        <taxon>Bacteria</taxon>
        <taxon>Bacillati</taxon>
        <taxon>Actinomycetota</taxon>
        <taxon>Actinomycetes</taxon>
        <taxon>Mycobacteriales</taxon>
        <taxon>Mycobacteriaceae</taxon>
        <taxon>Mycobacterium</taxon>
    </lineage>
</organism>
<dbReference type="RefSeq" id="WP_077080349.1">
    <property type="nucleotide sequence ID" value="NZ_FUEZ01000004.1"/>
</dbReference>
<dbReference type="InterPro" id="IPR026954">
    <property type="entry name" value="PknH-like_Extracell"/>
</dbReference>
<protein>
    <recommendedName>
        <fullName evidence="1">PknH-like extracellular domain-containing protein</fullName>
    </recommendedName>
</protein>
<gene>
    <name evidence="2" type="ORF">MNAB215_4019</name>
</gene>
<sequence length="236" mass="24329">MAALAAVILVGGCDDIASGTARPAPGAARPALKQVLLDGAALTKLLGQPFKGVPFSPPSYGGSEKFGTAYESATPAECVGVVFMMQKIAYQSVPVQNVADEMWTSDDHSSVRVDSVDEGVLSFPSSKDAAAAFAKFSAQWQECDSTTLNVSSVTSASNVISDVRIADSVVAASVVMHPPEHSILTPVPVSRALGVRGNYLVEVAVDFFGNGDPSAQGSADIKTSAIDIVHAMLALS</sequence>
<evidence type="ECO:0000313" key="2">
    <source>
        <dbReference type="EMBL" id="SPM41804.1"/>
    </source>
</evidence>
<accession>A0A2U3PDG0</accession>
<proteinExistence type="predicted"/>
<dbReference type="Pfam" id="PF14032">
    <property type="entry name" value="PknH_C"/>
    <property type="match status" value="1"/>
</dbReference>
<dbReference type="Gene3D" id="3.40.1000.70">
    <property type="entry name" value="PknH-like extracellular domain"/>
    <property type="match status" value="1"/>
</dbReference>
<dbReference type="EMBL" id="FUEZ01000004">
    <property type="protein sequence ID" value="SPM41804.1"/>
    <property type="molecule type" value="Genomic_DNA"/>
</dbReference>
<evidence type="ECO:0000313" key="3">
    <source>
        <dbReference type="Proteomes" id="UP000240424"/>
    </source>
</evidence>
<dbReference type="Proteomes" id="UP000240424">
    <property type="component" value="Unassembled WGS sequence"/>
</dbReference>
<evidence type="ECO:0000259" key="1">
    <source>
        <dbReference type="Pfam" id="PF14032"/>
    </source>
</evidence>